<keyword evidence="2 7" id="KW-0813">Transport</keyword>
<keyword evidence="3 7" id="KW-1134">Transmembrane beta strand</keyword>
<evidence type="ECO:0000256" key="6">
    <source>
        <dbReference type="ARBA" id="ARBA00023237"/>
    </source>
</evidence>
<dbReference type="InterPro" id="IPR023997">
    <property type="entry name" value="TonB-dep_OMP_SusC/RagA_CS"/>
</dbReference>
<dbReference type="SUPFAM" id="SSF49464">
    <property type="entry name" value="Carboxypeptidase regulatory domain-like"/>
    <property type="match status" value="1"/>
</dbReference>
<dbReference type="Proteomes" id="UP001501411">
    <property type="component" value="Unassembled WGS sequence"/>
</dbReference>
<evidence type="ECO:0000256" key="3">
    <source>
        <dbReference type="ARBA" id="ARBA00022452"/>
    </source>
</evidence>
<evidence type="ECO:0000256" key="5">
    <source>
        <dbReference type="ARBA" id="ARBA00023136"/>
    </source>
</evidence>
<dbReference type="NCBIfam" id="TIGR04056">
    <property type="entry name" value="OMP_RagA_SusC"/>
    <property type="match status" value="1"/>
</dbReference>
<organism evidence="9 10">
    <name type="scientific">Olivibacter ginsenosidimutans</name>
    <dbReference type="NCBI Taxonomy" id="1176537"/>
    <lineage>
        <taxon>Bacteria</taxon>
        <taxon>Pseudomonadati</taxon>
        <taxon>Bacteroidota</taxon>
        <taxon>Sphingobacteriia</taxon>
        <taxon>Sphingobacteriales</taxon>
        <taxon>Sphingobacteriaceae</taxon>
        <taxon>Olivibacter</taxon>
    </lineage>
</organism>
<keyword evidence="9" id="KW-0675">Receptor</keyword>
<dbReference type="Gene3D" id="2.60.40.1120">
    <property type="entry name" value="Carboxypeptidase-like, regulatory domain"/>
    <property type="match status" value="1"/>
</dbReference>
<dbReference type="InterPro" id="IPR023996">
    <property type="entry name" value="TonB-dep_OMP_SusC/RagA"/>
</dbReference>
<comment type="subcellular location">
    <subcellularLocation>
        <location evidence="1 7">Cell outer membrane</location>
        <topology evidence="1 7">Multi-pass membrane protein</topology>
    </subcellularLocation>
</comment>
<dbReference type="InterPro" id="IPR037066">
    <property type="entry name" value="Plug_dom_sf"/>
</dbReference>
<feature type="domain" description="TonB-dependent receptor plug" evidence="8">
    <location>
        <begin position="220"/>
        <end position="327"/>
    </location>
</feature>
<dbReference type="Gene3D" id="2.40.170.20">
    <property type="entry name" value="TonB-dependent receptor, beta-barrel domain"/>
    <property type="match status" value="1"/>
</dbReference>
<dbReference type="RefSeq" id="WP_345229990.1">
    <property type="nucleotide sequence ID" value="NZ_BAABIQ010000003.1"/>
</dbReference>
<dbReference type="EMBL" id="BAABIQ010000003">
    <property type="protein sequence ID" value="GAA4780086.1"/>
    <property type="molecule type" value="Genomic_DNA"/>
</dbReference>
<keyword evidence="10" id="KW-1185">Reference proteome</keyword>
<dbReference type="InterPro" id="IPR036942">
    <property type="entry name" value="Beta-barrel_TonB_sf"/>
</dbReference>
<dbReference type="Gene3D" id="2.170.130.10">
    <property type="entry name" value="TonB-dependent receptor, plug domain"/>
    <property type="match status" value="1"/>
</dbReference>
<dbReference type="Pfam" id="PF07715">
    <property type="entry name" value="Plug"/>
    <property type="match status" value="1"/>
</dbReference>
<name>A0ABP9AF25_9SPHI</name>
<comment type="similarity">
    <text evidence="7">Belongs to the TonB-dependent receptor family.</text>
</comment>
<dbReference type="InterPro" id="IPR012910">
    <property type="entry name" value="Plug_dom"/>
</dbReference>
<comment type="caution">
    <text evidence="9">The sequence shown here is derived from an EMBL/GenBank/DDBJ whole genome shotgun (WGS) entry which is preliminary data.</text>
</comment>
<accession>A0ABP9AF25</accession>
<evidence type="ECO:0000313" key="9">
    <source>
        <dbReference type="EMBL" id="GAA4780086.1"/>
    </source>
</evidence>
<keyword evidence="4 7" id="KW-0812">Transmembrane</keyword>
<dbReference type="SUPFAM" id="SSF56935">
    <property type="entry name" value="Porins"/>
    <property type="match status" value="1"/>
</dbReference>
<evidence type="ECO:0000313" key="10">
    <source>
        <dbReference type="Proteomes" id="UP001501411"/>
    </source>
</evidence>
<dbReference type="Pfam" id="PF13715">
    <property type="entry name" value="CarbopepD_reg_2"/>
    <property type="match status" value="1"/>
</dbReference>
<sequence>MSTHLIPFVKHIGHLKRVPIRRIALLFFVLCWCYKAHALAQEIRLHAVNTKLEQIFREIEKQSGSGFFYKPSDLSSIAPISVDIQGQTLEQALATIFKSIPLEYTLEDKIIAVKPKKRTPTATAGIQQQDITITGSVKDASGPLSGVSVLLENTKRGTSTNGSGTFTIQAPVNTYLIFRSLGYEEQRVLITENSNKVDIILKASLGKLDEAVVVGYGAVKKRDITGSVASIKEEDIKSVPIASLDKALQGRIAGVQVTTNSAKPGGQTTIRIRGTGSINASNDPLYVIDGFPTGDLNSINPSDIASIEVLKDASATAIYGSRGSNGVVLVTTKRGSAGQSNISAEGYYGSQTIRHKIPLLNAQQYADFINEARSNGGGTAYFDGSSDDRPLPDQLGTGTDWQDVVFHNAPMQNWQVNFNGGDAKTQYALSGGYFDQDGIIVGSYFKRYSVRANVDRQTKSWLKVGLSMQGAHTLSNNSRTETEGGAAGGVTNAALNYAPVFPIYDANGVYYRDLSSLNGNLVDNPLGIAKEVTDQYRTIRFLGNAYAEVKFTPDLVLRSTFGADLLSTKSNYYASRLIALGASSNGTASVSSAQNINWLNENTLTYKHLFAEKHDLTALLGYTAQSYHNETVGASASNFNNDFALFNNLGGGSTLVPPSSGVVEWSLMSFLARVNYSYDNKYLLTLTARSDGSSRFGPNNKYGFFPSGALAWRLSNESFFKDRFHWIDDAKLRVSYGLTGNQGIADYAYLATIVQSTAVLGGPNAALHIGGVPNIISNLDLGWESNKQLDMGLDLSFVGNKLNLTADYYVKNTADLLFSVNVPQTTGYSTSLSNIGEVQNKGLELALSAKLGRDDGFKWSGDFNVSFNTNKIVRLDGRDELLTGSGVGHLQVFNTIQMKVGEPLGNFYGRVFDGIFQNQAEIDASAQPTAKPGDIRYKDLDDNGVINDNDRTVIGNGYPSSFAGSNNTFSYKGFDLNFFFQGTFGNDILNFGRFDLYNLNGNNNQSTDVLNRWTPENPSNEIPRANSLGGQRILSSFHIEDGSFIRLKNISLGYNLPKSLVDRIGSRNIKVYVSAQNMLTITDYKGYDPEVSRFGTTSTSQGMDYGGYPASKSFMMGINIGL</sequence>
<proteinExistence type="inferred from homology"/>
<keyword evidence="5 7" id="KW-0472">Membrane</keyword>
<evidence type="ECO:0000259" key="8">
    <source>
        <dbReference type="Pfam" id="PF07715"/>
    </source>
</evidence>
<evidence type="ECO:0000256" key="2">
    <source>
        <dbReference type="ARBA" id="ARBA00022448"/>
    </source>
</evidence>
<dbReference type="InterPro" id="IPR008969">
    <property type="entry name" value="CarboxyPept-like_regulatory"/>
</dbReference>
<reference evidence="10" key="1">
    <citation type="journal article" date="2019" name="Int. J. Syst. Evol. Microbiol.">
        <title>The Global Catalogue of Microorganisms (GCM) 10K type strain sequencing project: providing services to taxonomists for standard genome sequencing and annotation.</title>
        <authorList>
            <consortium name="The Broad Institute Genomics Platform"/>
            <consortium name="The Broad Institute Genome Sequencing Center for Infectious Disease"/>
            <person name="Wu L."/>
            <person name="Ma J."/>
        </authorList>
    </citation>
    <scope>NUCLEOTIDE SEQUENCE [LARGE SCALE GENOMIC DNA]</scope>
    <source>
        <strain evidence="10">JCM 18200</strain>
    </source>
</reference>
<dbReference type="InterPro" id="IPR039426">
    <property type="entry name" value="TonB-dep_rcpt-like"/>
</dbReference>
<dbReference type="PROSITE" id="PS52016">
    <property type="entry name" value="TONB_DEPENDENT_REC_3"/>
    <property type="match status" value="1"/>
</dbReference>
<dbReference type="NCBIfam" id="TIGR04057">
    <property type="entry name" value="SusC_RagA_signa"/>
    <property type="match status" value="1"/>
</dbReference>
<protein>
    <submittedName>
        <fullName evidence="9">TonB-dependent receptor</fullName>
    </submittedName>
</protein>
<evidence type="ECO:0000256" key="4">
    <source>
        <dbReference type="ARBA" id="ARBA00022692"/>
    </source>
</evidence>
<evidence type="ECO:0000256" key="7">
    <source>
        <dbReference type="PROSITE-ProRule" id="PRU01360"/>
    </source>
</evidence>
<keyword evidence="6 7" id="KW-0998">Cell outer membrane</keyword>
<evidence type="ECO:0000256" key="1">
    <source>
        <dbReference type="ARBA" id="ARBA00004571"/>
    </source>
</evidence>
<gene>
    <name evidence="9" type="ORF">GCM10023231_03730</name>
</gene>